<dbReference type="GeneID" id="28738883"/>
<dbReference type="GO" id="GO:0006357">
    <property type="term" value="P:regulation of transcription by RNA polymerase II"/>
    <property type="evidence" value="ECO:0007669"/>
    <property type="project" value="TreeGrafter"/>
</dbReference>
<evidence type="ECO:0000256" key="7">
    <source>
        <dbReference type="ARBA" id="ARBA00023163"/>
    </source>
</evidence>
<keyword evidence="11" id="KW-0175">Coiled coil</keyword>
<evidence type="ECO:0000256" key="3">
    <source>
        <dbReference type="ARBA" id="ARBA00011837"/>
    </source>
</evidence>
<comment type="similarity">
    <text evidence="2 10">Belongs to the Mediator complex subunit 21 family.</text>
</comment>
<protein>
    <recommendedName>
        <fullName evidence="4 10">Mediator of RNA polymerase II transcription subunit 21</fullName>
    </recommendedName>
</protein>
<comment type="subunit">
    <text evidence="3 10">Component of the Mediator complex.</text>
</comment>
<dbReference type="GO" id="GO:0016592">
    <property type="term" value="C:mediator complex"/>
    <property type="evidence" value="ECO:0007669"/>
    <property type="project" value="UniProtKB-UniRule"/>
</dbReference>
<evidence type="ECO:0000256" key="8">
    <source>
        <dbReference type="ARBA" id="ARBA00023242"/>
    </source>
</evidence>
<evidence type="ECO:0000313" key="13">
    <source>
        <dbReference type="EMBL" id="KPI43610.1"/>
    </source>
</evidence>
<evidence type="ECO:0000313" key="14">
    <source>
        <dbReference type="Proteomes" id="UP000038010"/>
    </source>
</evidence>
<feature type="coiled-coil region" evidence="11">
    <location>
        <begin position="115"/>
        <end position="149"/>
    </location>
</feature>
<dbReference type="GO" id="GO:0003712">
    <property type="term" value="F:transcription coregulator activity"/>
    <property type="evidence" value="ECO:0007669"/>
    <property type="project" value="TreeGrafter"/>
</dbReference>
<evidence type="ECO:0000256" key="5">
    <source>
        <dbReference type="ARBA" id="ARBA00023015"/>
    </source>
</evidence>
<keyword evidence="5 10" id="KW-0805">Transcription regulation</keyword>
<evidence type="ECO:0000256" key="9">
    <source>
        <dbReference type="ARBA" id="ARBA00025687"/>
    </source>
</evidence>
<keyword evidence="14" id="KW-1185">Reference proteome</keyword>
<keyword evidence="6 10" id="KW-0010">Activator</keyword>
<dbReference type="PANTHER" id="PTHR13381:SF0">
    <property type="entry name" value="MEDIATOR OF RNA POLYMERASE II TRANSCRIPTION SUBUNIT 21"/>
    <property type="match status" value="1"/>
</dbReference>
<comment type="caution">
    <text evidence="13">The sequence shown here is derived from an EMBL/GenBank/DDBJ whole genome shotgun (WGS) entry which is preliminary data.</text>
</comment>
<proteinExistence type="inferred from homology"/>
<accession>A0A0N1HET4</accession>
<evidence type="ECO:0000256" key="2">
    <source>
        <dbReference type="ARBA" id="ARBA00005770"/>
    </source>
</evidence>
<dbReference type="VEuPathDB" id="FungiDB:AB675_6695"/>
<sequence>MSSDILTQLQTCYDQLLIQFFSTVSYNVRRHPLIAPAPVASDPYTNPTKDVLIENGRHQYVRYKLNAEDAEGMDLRPQEPEVFDKAQEDLAEDLVMKAQQIEYLIKRLPGLGQGEEEQNAEIRRLVEEVKIMERRRKEKRKEMRKCLEQLDHVVLGMSKSIDVPESDGSTDESQRSTAP</sequence>
<dbReference type="InterPro" id="IPR021384">
    <property type="entry name" value="Mediator_Med21"/>
</dbReference>
<dbReference type="Proteomes" id="UP000038010">
    <property type="component" value="Unassembled WGS sequence"/>
</dbReference>
<keyword evidence="7 10" id="KW-0804">Transcription</keyword>
<dbReference type="PANTHER" id="PTHR13381">
    <property type="entry name" value="RNA POLYMERASE II HOLOENZYME COMPONENT SRB7"/>
    <property type="match status" value="1"/>
</dbReference>
<evidence type="ECO:0000256" key="6">
    <source>
        <dbReference type="ARBA" id="ARBA00023159"/>
    </source>
</evidence>
<dbReference type="SUPFAM" id="SSF140718">
    <property type="entry name" value="Mediator hinge subcomplex-like"/>
    <property type="match status" value="1"/>
</dbReference>
<dbReference type="InterPro" id="IPR037212">
    <property type="entry name" value="Med7/Med21-like"/>
</dbReference>
<dbReference type="EMBL" id="LFJN01000005">
    <property type="protein sequence ID" value="KPI43610.1"/>
    <property type="molecule type" value="Genomic_DNA"/>
</dbReference>
<evidence type="ECO:0000256" key="12">
    <source>
        <dbReference type="SAM" id="MobiDB-lite"/>
    </source>
</evidence>
<organism evidence="13 14">
    <name type="scientific">Cyphellophora attinorum</name>
    <dbReference type="NCBI Taxonomy" id="1664694"/>
    <lineage>
        <taxon>Eukaryota</taxon>
        <taxon>Fungi</taxon>
        <taxon>Dikarya</taxon>
        <taxon>Ascomycota</taxon>
        <taxon>Pezizomycotina</taxon>
        <taxon>Eurotiomycetes</taxon>
        <taxon>Chaetothyriomycetidae</taxon>
        <taxon>Chaetothyriales</taxon>
        <taxon>Cyphellophoraceae</taxon>
        <taxon>Cyphellophora</taxon>
    </lineage>
</organism>
<dbReference type="AlphaFoldDB" id="A0A0N1HET4"/>
<evidence type="ECO:0000256" key="1">
    <source>
        <dbReference type="ARBA" id="ARBA00004123"/>
    </source>
</evidence>
<dbReference type="STRING" id="1664694.A0A0N1HET4"/>
<reference evidence="13 14" key="1">
    <citation type="submission" date="2015-06" db="EMBL/GenBank/DDBJ databases">
        <title>Draft genome of the ant-associated black yeast Phialophora attae CBS 131958.</title>
        <authorList>
            <person name="Moreno L.F."/>
            <person name="Stielow B.J."/>
            <person name="de Hoog S."/>
            <person name="Vicente V.A."/>
            <person name="Weiss V.A."/>
            <person name="de Vries M."/>
            <person name="Cruz L.M."/>
            <person name="Souza E.M."/>
        </authorList>
    </citation>
    <scope>NUCLEOTIDE SEQUENCE [LARGE SCALE GENOMIC DNA]</scope>
    <source>
        <strain evidence="13 14">CBS 131958</strain>
    </source>
</reference>
<dbReference type="Pfam" id="PF11221">
    <property type="entry name" value="Med21"/>
    <property type="match status" value="1"/>
</dbReference>
<evidence type="ECO:0000256" key="4">
    <source>
        <dbReference type="ARBA" id="ARBA00019691"/>
    </source>
</evidence>
<comment type="function">
    <text evidence="9 10">Component of the Mediator complex, a coactivator involved in the regulated transcription of nearly all RNA polymerase II-dependent genes. Mediator functions as a bridge to convey information from gene-specific regulatory proteins to the basal RNA polymerase II transcription machinery. Mediator is recruited to promoters by direct interactions with regulatory proteins and serves as a scaffold for the assembly of a functional preinitiation complex with RNA polymerase II and the general transcription factors.</text>
</comment>
<feature type="region of interest" description="Disordered" evidence="12">
    <location>
        <begin position="158"/>
        <end position="179"/>
    </location>
</feature>
<name>A0A0N1HET4_9EURO</name>
<gene>
    <name evidence="13" type="ORF">AB675_6695</name>
</gene>
<dbReference type="OrthoDB" id="526653at2759"/>
<evidence type="ECO:0000256" key="11">
    <source>
        <dbReference type="SAM" id="Coils"/>
    </source>
</evidence>
<dbReference type="Gene3D" id="6.10.280.10">
    <property type="entry name" value="Mediator complex, subunit Med21"/>
    <property type="match status" value="1"/>
</dbReference>
<keyword evidence="8 10" id="KW-0539">Nucleus</keyword>
<dbReference type="RefSeq" id="XP_018003573.1">
    <property type="nucleotide sequence ID" value="XM_018147003.1"/>
</dbReference>
<comment type="subcellular location">
    <subcellularLocation>
        <location evidence="1 10">Nucleus</location>
    </subcellularLocation>
</comment>
<evidence type="ECO:0000256" key="10">
    <source>
        <dbReference type="RuleBase" id="RU366036"/>
    </source>
</evidence>